<feature type="compositionally biased region" description="Polar residues" evidence="1">
    <location>
        <begin position="347"/>
        <end position="357"/>
    </location>
</feature>
<evidence type="ECO:0008006" key="4">
    <source>
        <dbReference type="Google" id="ProtNLM"/>
    </source>
</evidence>
<keyword evidence="3" id="KW-1185">Reference proteome</keyword>
<feature type="region of interest" description="Disordered" evidence="1">
    <location>
        <begin position="397"/>
        <end position="437"/>
    </location>
</feature>
<dbReference type="Proteomes" id="UP000762676">
    <property type="component" value="Unassembled WGS sequence"/>
</dbReference>
<sequence length="536" mass="60582">MSSDALTLGVLGKAVNFLPSSMKFAKKRLEHNDNHLNISKHPPIYIEENHLPEHLSQHDCLKLLDLEAFRNEKLEPLIASHSTQTLNISDVNTTGVKGEFGCVATNICDTSGVNLSIHHDSAQPLQDEEKKTTTVLAQTTGKRHSSPEMSLKTIFTHDKDNGFVSRELGLSSMDCFSSIHQKLEHASTARKNGDESNRNNETHTTRFSDFTKKDVLVNSNEEIYDSAKTLNKQCLEGHAPNSVDFKAFQQSGTADNKNRVTKKNLTPSEKSFQEIRLPVYKLNQLLRKCQKDKARSVSPSNHWNLMNFITTSRIKKSPRSNSQEIANGEHQDKISVENQESHDEESVGNQDSESTPVSEEALNTEDPIRNRHQRVKRLRSRFGGCRTSAAMKFRYHRKETLPRPKPSHQSTIGKTLASNKRRWSKRNGNSELEPGVENGVRNLNQEFLVSERDDVVTEVTGQELVTPDSGKTNQQHAGSSQFNSNATTQPKTQFHEKVSTVRDVRKERLETRGFCLKLDLDNDYRDGNYRLSQRVG</sequence>
<feature type="region of interest" description="Disordered" evidence="1">
    <location>
        <begin position="314"/>
        <end position="373"/>
    </location>
</feature>
<comment type="caution">
    <text evidence="2">The sequence shown here is derived from an EMBL/GenBank/DDBJ whole genome shotgun (WGS) entry which is preliminary data.</text>
</comment>
<accession>A0AAV4GJC8</accession>
<feature type="compositionally biased region" description="Polar residues" evidence="1">
    <location>
        <begin position="469"/>
        <end position="492"/>
    </location>
</feature>
<name>A0AAV4GJC8_9GAST</name>
<evidence type="ECO:0000313" key="3">
    <source>
        <dbReference type="Proteomes" id="UP000762676"/>
    </source>
</evidence>
<evidence type="ECO:0000313" key="2">
    <source>
        <dbReference type="EMBL" id="GFR85579.1"/>
    </source>
</evidence>
<dbReference type="AlphaFoldDB" id="A0AAV4GJC8"/>
<reference evidence="2 3" key="1">
    <citation type="journal article" date="2021" name="Elife">
        <title>Chloroplast acquisition without the gene transfer in kleptoplastic sea slugs, Plakobranchus ocellatus.</title>
        <authorList>
            <person name="Maeda T."/>
            <person name="Takahashi S."/>
            <person name="Yoshida T."/>
            <person name="Shimamura S."/>
            <person name="Takaki Y."/>
            <person name="Nagai Y."/>
            <person name="Toyoda A."/>
            <person name="Suzuki Y."/>
            <person name="Arimoto A."/>
            <person name="Ishii H."/>
            <person name="Satoh N."/>
            <person name="Nishiyama T."/>
            <person name="Hasebe M."/>
            <person name="Maruyama T."/>
            <person name="Minagawa J."/>
            <person name="Obokata J."/>
            <person name="Shigenobu S."/>
        </authorList>
    </citation>
    <scope>NUCLEOTIDE SEQUENCE [LARGE SCALE GENOMIC DNA]</scope>
</reference>
<feature type="compositionally biased region" description="Basic and acidic residues" evidence="1">
    <location>
        <begin position="327"/>
        <end position="345"/>
    </location>
</feature>
<proteinExistence type="predicted"/>
<feature type="region of interest" description="Disordered" evidence="1">
    <location>
        <begin position="462"/>
        <end position="496"/>
    </location>
</feature>
<evidence type="ECO:0000256" key="1">
    <source>
        <dbReference type="SAM" id="MobiDB-lite"/>
    </source>
</evidence>
<gene>
    <name evidence="2" type="ORF">ElyMa_004177700</name>
</gene>
<protein>
    <recommendedName>
        <fullName evidence="4">Shugoshin C-terminal domain-containing protein</fullName>
    </recommendedName>
</protein>
<feature type="compositionally biased region" description="Polar residues" evidence="1">
    <location>
        <begin position="407"/>
        <end position="418"/>
    </location>
</feature>
<organism evidence="2 3">
    <name type="scientific">Elysia marginata</name>
    <dbReference type="NCBI Taxonomy" id="1093978"/>
    <lineage>
        <taxon>Eukaryota</taxon>
        <taxon>Metazoa</taxon>
        <taxon>Spiralia</taxon>
        <taxon>Lophotrochozoa</taxon>
        <taxon>Mollusca</taxon>
        <taxon>Gastropoda</taxon>
        <taxon>Heterobranchia</taxon>
        <taxon>Euthyneura</taxon>
        <taxon>Panpulmonata</taxon>
        <taxon>Sacoglossa</taxon>
        <taxon>Placobranchoidea</taxon>
        <taxon>Plakobranchidae</taxon>
        <taxon>Elysia</taxon>
    </lineage>
</organism>
<dbReference type="EMBL" id="BMAT01008465">
    <property type="protein sequence ID" value="GFR85579.1"/>
    <property type="molecule type" value="Genomic_DNA"/>
</dbReference>